<name>A0A0B7N1P1_9FUNG</name>
<protein>
    <submittedName>
        <fullName evidence="2">Uncharacterized protein</fullName>
    </submittedName>
</protein>
<evidence type="ECO:0000313" key="3">
    <source>
        <dbReference type="Proteomes" id="UP000054107"/>
    </source>
</evidence>
<evidence type="ECO:0000256" key="1">
    <source>
        <dbReference type="SAM" id="SignalP"/>
    </source>
</evidence>
<dbReference type="AlphaFoldDB" id="A0A0B7N1P1"/>
<organism evidence="2 3">
    <name type="scientific">Parasitella parasitica</name>
    <dbReference type="NCBI Taxonomy" id="35722"/>
    <lineage>
        <taxon>Eukaryota</taxon>
        <taxon>Fungi</taxon>
        <taxon>Fungi incertae sedis</taxon>
        <taxon>Mucoromycota</taxon>
        <taxon>Mucoromycotina</taxon>
        <taxon>Mucoromycetes</taxon>
        <taxon>Mucorales</taxon>
        <taxon>Mucorineae</taxon>
        <taxon>Mucoraceae</taxon>
        <taxon>Parasitella</taxon>
    </lineage>
</organism>
<accession>A0A0B7N1P1</accession>
<dbReference type="EMBL" id="LN721335">
    <property type="protein sequence ID" value="CEP09298.1"/>
    <property type="molecule type" value="Genomic_DNA"/>
</dbReference>
<keyword evidence="3" id="KW-1185">Reference proteome</keyword>
<dbReference type="Proteomes" id="UP000054107">
    <property type="component" value="Unassembled WGS sequence"/>
</dbReference>
<feature type="chain" id="PRO_5002137747" evidence="1">
    <location>
        <begin position="25"/>
        <end position="108"/>
    </location>
</feature>
<gene>
    <name evidence="2" type="primary">PARPA_02777.1 scaffold 5272</name>
</gene>
<proteinExistence type="predicted"/>
<sequence>MKNYFTTIALLLVAVLVTIMQATAAPVENSAVNEQSNDVSTQDAWKALYDKYYASLASRSLAARDVAEPAQLFPFPPFPPFPPPPTFPPFPPPPTFPPFPPFPPFPHF</sequence>
<keyword evidence="1" id="KW-0732">Signal</keyword>
<reference evidence="2 3" key="1">
    <citation type="submission" date="2014-09" db="EMBL/GenBank/DDBJ databases">
        <authorList>
            <person name="Ellenberger Sabrina"/>
        </authorList>
    </citation>
    <scope>NUCLEOTIDE SEQUENCE [LARGE SCALE GENOMIC DNA]</scope>
    <source>
        <strain evidence="2 3">CBS 412.66</strain>
    </source>
</reference>
<evidence type="ECO:0000313" key="2">
    <source>
        <dbReference type="EMBL" id="CEP09298.1"/>
    </source>
</evidence>
<feature type="signal peptide" evidence="1">
    <location>
        <begin position="1"/>
        <end position="24"/>
    </location>
</feature>